<organism evidence="2">
    <name type="scientific">Podoviridae sp. ctDwO1</name>
    <dbReference type="NCBI Taxonomy" id="2827726"/>
    <lineage>
        <taxon>Viruses</taxon>
        <taxon>Duplodnaviria</taxon>
        <taxon>Heunggongvirae</taxon>
        <taxon>Uroviricota</taxon>
        <taxon>Caudoviricetes</taxon>
    </lineage>
</organism>
<keyword evidence="1" id="KW-0812">Transmembrane</keyword>
<sequence>MKIIYNKHFPPRPYKAITLLKWIIVREDAKEYFTVEDYNHECIHYEQEKELWFVGFYLLYILEFLFALLYFCNWHKAYRNISFEVEAYTYQDDLNYLQHRKRFAWSKFDW</sequence>
<protein>
    <submittedName>
        <fullName evidence="2">Uncharacterized protein</fullName>
    </submittedName>
</protein>
<name>A0A8S5TB43_9CAUD</name>
<feature type="transmembrane region" description="Helical" evidence="1">
    <location>
        <begin position="51"/>
        <end position="72"/>
    </location>
</feature>
<keyword evidence="1" id="KW-1133">Transmembrane helix</keyword>
<evidence type="ECO:0000313" key="2">
    <source>
        <dbReference type="EMBL" id="DAF60207.1"/>
    </source>
</evidence>
<evidence type="ECO:0000256" key="1">
    <source>
        <dbReference type="SAM" id="Phobius"/>
    </source>
</evidence>
<dbReference type="EMBL" id="BK032784">
    <property type="protein sequence ID" value="DAF60207.1"/>
    <property type="molecule type" value="Genomic_DNA"/>
</dbReference>
<keyword evidence="1" id="KW-0472">Membrane</keyword>
<accession>A0A8S5TB43</accession>
<proteinExistence type="predicted"/>
<reference evidence="2" key="1">
    <citation type="journal article" date="2021" name="Proc. Natl. Acad. Sci. U.S.A.">
        <title>A Catalog of Tens of Thousands of Viruses from Human Metagenomes Reveals Hidden Associations with Chronic Diseases.</title>
        <authorList>
            <person name="Tisza M.J."/>
            <person name="Buck C.B."/>
        </authorList>
    </citation>
    <scope>NUCLEOTIDE SEQUENCE</scope>
    <source>
        <strain evidence="2">CtDwO1</strain>
    </source>
</reference>